<feature type="region of interest" description="Disordered" evidence="1">
    <location>
        <begin position="36"/>
        <end position="60"/>
    </location>
</feature>
<evidence type="ECO:0000313" key="2">
    <source>
        <dbReference type="Proteomes" id="UP000887565"/>
    </source>
</evidence>
<sequence>MSKIEPKRFTQGRFEDQYYCILPGLKPMLKVPMKLAIRPPDATEQQHSRCQSPPPQRRTS</sequence>
<reference evidence="3" key="1">
    <citation type="submission" date="2022-11" db="UniProtKB">
        <authorList>
            <consortium name="WormBaseParasite"/>
        </authorList>
    </citation>
    <scope>IDENTIFICATION</scope>
</reference>
<evidence type="ECO:0000313" key="3">
    <source>
        <dbReference type="WBParaSite" id="nRc.2.0.1.t30768-RA"/>
    </source>
</evidence>
<proteinExistence type="predicted"/>
<accession>A0A915JXF4</accession>
<keyword evidence="2" id="KW-1185">Reference proteome</keyword>
<dbReference type="Proteomes" id="UP000887565">
    <property type="component" value="Unplaced"/>
</dbReference>
<protein>
    <submittedName>
        <fullName evidence="3">Uncharacterized protein</fullName>
    </submittedName>
</protein>
<evidence type="ECO:0000256" key="1">
    <source>
        <dbReference type="SAM" id="MobiDB-lite"/>
    </source>
</evidence>
<dbReference type="WBParaSite" id="nRc.2.0.1.t30768-RA">
    <property type="protein sequence ID" value="nRc.2.0.1.t30768-RA"/>
    <property type="gene ID" value="nRc.2.0.1.g30768"/>
</dbReference>
<organism evidence="2 3">
    <name type="scientific">Romanomermis culicivorax</name>
    <name type="common">Nematode worm</name>
    <dbReference type="NCBI Taxonomy" id="13658"/>
    <lineage>
        <taxon>Eukaryota</taxon>
        <taxon>Metazoa</taxon>
        <taxon>Ecdysozoa</taxon>
        <taxon>Nematoda</taxon>
        <taxon>Enoplea</taxon>
        <taxon>Dorylaimia</taxon>
        <taxon>Mermithida</taxon>
        <taxon>Mermithoidea</taxon>
        <taxon>Mermithidae</taxon>
        <taxon>Romanomermis</taxon>
    </lineage>
</organism>
<name>A0A915JXF4_ROMCU</name>
<dbReference type="AlphaFoldDB" id="A0A915JXF4"/>